<comment type="function">
    <text evidence="7">Mechanosensitive channel that participates in the regulation of osmotic pressure changes within the cell, opening in response to stretch forces in the membrane lipid bilayer, without the need for other proteins. Contributes to normal resistance to hypoosmotic shock. Forms an ion channel of 1.0 nanosiemens conductance with a slight preference for anions.</text>
</comment>
<dbReference type="HOGENOM" id="CLU_037945_1_1_6"/>
<dbReference type="EMBL" id="CP010975">
    <property type="protein sequence ID" value="AKE52430.1"/>
    <property type="molecule type" value="Genomic_DNA"/>
</dbReference>
<dbReference type="InterPro" id="IPR049278">
    <property type="entry name" value="MS_channel_C"/>
</dbReference>
<dbReference type="Proteomes" id="UP000034071">
    <property type="component" value="Chromosome"/>
</dbReference>
<dbReference type="Gene3D" id="1.10.287.1260">
    <property type="match status" value="1"/>
</dbReference>
<evidence type="ECO:0000259" key="9">
    <source>
        <dbReference type="Pfam" id="PF21082"/>
    </source>
</evidence>
<dbReference type="InterPro" id="IPR008910">
    <property type="entry name" value="MSC_TM_helix"/>
</dbReference>
<keyword evidence="5 7" id="KW-1133">Transmembrane helix</keyword>
<dbReference type="SUPFAM" id="SSF50182">
    <property type="entry name" value="Sm-like ribonucleoproteins"/>
    <property type="match status" value="1"/>
</dbReference>
<comment type="similarity">
    <text evidence="2 7">Belongs to the MscS (TC 1.A.23) family.</text>
</comment>
<feature type="transmembrane region" description="Helical" evidence="7">
    <location>
        <begin position="84"/>
        <end position="105"/>
    </location>
</feature>
<dbReference type="PROSITE" id="PS01246">
    <property type="entry name" value="UPF0003"/>
    <property type="match status" value="1"/>
</dbReference>
<dbReference type="InterPro" id="IPR010920">
    <property type="entry name" value="LSM_dom_sf"/>
</dbReference>
<keyword evidence="7" id="KW-0407">Ion channel</keyword>
<keyword evidence="6 7" id="KW-0472">Membrane</keyword>
<evidence type="ECO:0000313" key="10">
    <source>
        <dbReference type="EMBL" id="AKE52430.1"/>
    </source>
</evidence>
<dbReference type="InterPro" id="IPR011066">
    <property type="entry name" value="MscS_channel_C_sf"/>
</dbReference>
<name>A0A0F6TR02_9GAMM</name>
<dbReference type="SUPFAM" id="SSF82689">
    <property type="entry name" value="Mechanosensitive channel protein MscS (YggB), C-terminal domain"/>
    <property type="match status" value="1"/>
</dbReference>
<dbReference type="OrthoDB" id="9809206at2"/>
<keyword evidence="7" id="KW-0997">Cell inner membrane</keyword>
<comment type="subunit">
    <text evidence="7">Homoheptamer.</text>
</comment>
<feature type="domain" description="Mechanosensitive ion channel MscS C-terminal" evidence="9">
    <location>
        <begin position="201"/>
        <end position="283"/>
    </location>
</feature>
<dbReference type="Gene3D" id="2.30.30.60">
    <property type="match status" value="1"/>
</dbReference>
<dbReference type="AlphaFoldDB" id="A0A0F6TR02"/>
<evidence type="ECO:0000256" key="2">
    <source>
        <dbReference type="ARBA" id="ARBA00008017"/>
    </source>
</evidence>
<evidence type="ECO:0000256" key="1">
    <source>
        <dbReference type="ARBA" id="ARBA00004651"/>
    </source>
</evidence>
<evidence type="ECO:0000256" key="7">
    <source>
        <dbReference type="RuleBase" id="RU369025"/>
    </source>
</evidence>
<evidence type="ECO:0000256" key="6">
    <source>
        <dbReference type="ARBA" id="ARBA00023136"/>
    </source>
</evidence>
<dbReference type="InterPro" id="IPR023408">
    <property type="entry name" value="MscS_beta-dom_sf"/>
</dbReference>
<evidence type="ECO:0000259" key="8">
    <source>
        <dbReference type="Pfam" id="PF00924"/>
    </source>
</evidence>
<dbReference type="Pfam" id="PF00924">
    <property type="entry name" value="MS_channel_2nd"/>
    <property type="match status" value="1"/>
</dbReference>
<proteinExistence type="inferred from homology"/>
<dbReference type="STRING" id="914150.TQ33_1483"/>
<dbReference type="InterPro" id="IPR006686">
    <property type="entry name" value="MscS_channel_CS"/>
</dbReference>
<gene>
    <name evidence="10" type="ORF">TQ33_1483</name>
</gene>
<dbReference type="InterPro" id="IPR006685">
    <property type="entry name" value="MscS_channel_2nd"/>
</dbReference>
<evidence type="ECO:0000256" key="5">
    <source>
        <dbReference type="ARBA" id="ARBA00022989"/>
    </source>
</evidence>
<dbReference type="Gene3D" id="3.30.70.100">
    <property type="match status" value="1"/>
</dbReference>
<evidence type="ECO:0000313" key="11">
    <source>
        <dbReference type="Proteomes" id="UP000034071"/>
    </source>
</evidence>
<comment type="caution">
    <text evidence="7">Lacks conserved residue(s) required for the propagation of feature annotation.</text>
</comment>
<keyword evidence="4 7" id="KW-0812">Transmembrane</keyword>
<keyword evidence="7" id="KW-0813">Transport</keyword>
<evidence type="ECO:0000256" key="4">
    <source>
        <dbReference type="ARBA" id="ARBA00022692"/>
    </source>
</evidence>
<dbReference type="Pfam" id="PF05552">
    <property type="entry name" value="MS_channel_1st_1"/>
    <property type="match status" value="1"/>
</dbReference>
<dbReference type="Pfam" id="PF21082">
    <property type="entry name" value="MS_channel_3rd"/>
    <property type="match status" value="1"/>
</dbReference>
<feature type="transmembrane region" description="Helical" evidence="7">
    <location>
        <begin position="46"/>
        <end position="64"/>
    </location>
</feature>
<dbReference type="PANTHER" id="PTHR30221:SF1">
    <property type="entry name" value="SMALL-CONDUCTANCE MECHANOSENSITIVE CHANNEL"/>
    <property type="match status" value="1"/>
</dbReference>
<feature type="transmembrane region" description="Helical" evidence="7">
    <location>
        <begin position="111"/>
        <end position="142"/>
    </location>
</feature>
<keyword evidence="7" id="KW-0406">Ion transport</keyword>
<reference evidence="10 11" key="1">
    <citation type="submission" date="2015-02" db="EMBL/GenBank/DDBJ databases">
        <title>Complete genome sequence of Kangiella geojedonensis strain YCS-5T.</title>
        <authorList>
            <person name="Kim K.M."/>
        </authorList>
    </citation>
    <scope>NUCLEOTIDE SEQUENCE [LARGE SCALE GENOMIC DNA]</scope>
    <source>
        <strain evidence="10 11">YCS-5</strain>
    </source>
</reference>
<keyword evidence="11" id="KW-1185">Reference proteome</keyword>
<dbReference type="SUPFAM" id="SSF82861">
    <property type="entry name" value="Mechanosensitive channel protein MscS (YggB), transmembrane region"/>
    <property type="match status" value="1"/>
</dbReference>
<dbReference type="GO" id="GO:0008381">
    <property type="term" value="F:mechanosensitive monoatomic ion channel activity"/>
    <property type="evidence" value="ECO:0007669"/>
    <property type="project" value="InterPro"/>
</dbReference>
<dbReference type="InterPro" id="IPR045275">
    <property type="entry name" value="MscS_archaea/bacteria_type"/>
</dbReference>
<keyword evidence="3" id="KW-1003">Cell membrane</keyword>
<comment type="subcellular location">
    <subcellularLocation>
        <location evidence="7">Cell inner membrane</location>
        <topology evidence="7">Multi-pass membrane protein</topology>
    </subcellularLocation>
    <subcellularLocation>
        <location evidence="1">Cell membrane</location>
        <topology evidence="1">Multi-pass membrane protein</topology>
    </subcellularLocation>
</comment>
<protein>
    <recommendedName>
        <fullName evidence="7">Small-conductance mechanosensitive channel</fullName>
    </recommendedName>
</protein>
<dbReference type="PATRIC" id="fig|914150.5.peg.1501"/>
<dbReference type="PANTHER" id="PTHR30221">
    <property type="entry name" value="SMALL-CONDUCTANCE MECHANOSENSITIVE CHANNEL"/>
    <property type="match status" value="1"/>
</dbReference>
<dbReference type="GO" id="GO:0005886">
    <property type="term" value="C:plasma membrane"/>
    <property type="evidence" value="ECO:0007669"/>
    <property type="project" value="UniProtKB-SubCell"/>
</dbReference>
<feature type="domain" description="Mechanosensitive ion channel MscS" evidence="8">
    <location>
        <begin position="129"/>
        <end position="194"/>
    </location>
</feature>
<dbReference type="InterPro" id="IPR011014">
    <property type="entry name" value="MscS_channel_TM-2"/>
</dbReference>
<accession>A0A0F6TR02</accession>
<dbReference type="KEGG" id="kge:TQ33_1483"/>
<sequence length="299" mass="32677">MSTNKAAEAAQETASETANGLGISTEQISGWADLAMEYAMIYLPKLAVALVILIIGLILIKILLGGMKKLFKVKNFDTTLENFLLSFTGILLKVILGITVISTMGVQMTTFVALLGAAGLAIGMALSGTLQNFAGGVMLLIFRHYKVGDWVEMQGYSGTVKEIQIFNTILKTPDNKTIIIPNSPISTDSLVNYSTEPTRRVDFTLGIGYEDDIDQAKKVILDVITADERVFKDPEPFIAVAELADSSVNFTLRVWVNSGDYWGVYWDNLEAFKKALDANGISIPFPQTDVHLHQVEQSS</sequence>
<evidence type="ECO:0000256" key="3">
    <source>
        <dbReference type="ARBA" id="ARBA00022475"/>
    </source>
</evidence>
<organism evidence="10 11">
    <name type="scientific">Kangiella geojedonensis</name>
    <dbReference type="NCBI Taxonomy" id="914150"/>
    <lineage>
        <taxon>Bacteria</taxon>
        <taxon>Pseudomonadati</taxon>
        <taxon>Pseudomonadota</taxon>
        <taxon>Gammaproteobacteria</taxon>
        <taxon>Kangiellales</taxon>
        <taxon>Kangiellaceae</taxon>
        <taxon>Kangiella</taxon>
    </lineage>
</organism>